<feature type="coiled-coil region" evidence="1">
    <location>
        <begin position="590"/>
        <end position="617"/>
    </location>
</feature>
<dbReference type="AlphaFoldDB" id="A0A194X7Y0"/>
<proteinExistence type="predicted"/>
<dbReference type="PANTHER" id="PTHR35859:SF5">
    <property type="entry name" value="ION TRANSPORT DOMAIN-CONTAINING PROTEIN"/>
    <property type="match status" value="1"/>
</dbReference>
<evidence type="ECO:0000313" key="6">
    <source>
        <dbReference type="Proteomes" id="UP000070700"/>
    </source>
</evidence>
<name>A0A194X7Y0_MOLSC</name>
<accession>A0A194X7Y0</accession>
<dbReference type="Proteomes" id="UP000070700">
    <property type="component" value="Unassembled WGS sequence"/>
</dbReference>
<feature type="transmembrane region" description="Helical" evidence="2">
    <location>
        <begin position="375"/>
        <end position="393"/>
    </location>
</feature>
<evidence type="ECO:0000313" key="5">
    <source>
        <dbReference type="EMBL" id="KUJ16268.1"/>
    </source>
</evidence>
<evidence type="ECO:0000259" key="4">
    <source>
        <dbReference type="Pfam" id="PF23317"/>
    </source>
</evidence>
<feature type="domain" description="Calcium channel YVC1-like C-terminal transmembrane" evidence="4">
    <location>
        <begin position="255"/>
        <end position="539"/>
    </location>
</feature>
<organism evidence="5 6">
    <name type="scientific">Mollisia scopiformis</name>
    <name type="common">Conifer needle endophyte fungus</name>
    <name type="synonym">Phialocephala scopiformis</name>
    <dbReference type="NCBI Taxonomy" id="149040"/>
    <lineage>
        <taxon>Eukaryota</taxon>
        <taxon>Fungi</taxon>
        <taxon>Dikarya</taxon>
        <taxon>Ascomycota</taxon>
        <taxon>Pezizomycotina</taxon>
        <taxon>Leotiomycetes</taxon>
        <taxon>Helotiales</taxon>
        <taxon>Mollisiaceae</taxon>
        <taxon>Mollisia</taxon>
    </lineage>
</organism>
<reference evidence="5 6" key="1">
    <citation type="submission" date="2015-10" db="EMBL/GenBank/DDBJ databases">
        <title>Full genome of DAOMC 229536 Phialocephala scopiformis, a fungal endophyte of spruce producing the potent anti-insectan compound rugulosin.</title>
        <authorList>
            <consortium name="DOE Joint Genome Institute"/>
            <person name="Walker A.K."/>
            <person name="Frasz S.L."/>
            <person name="Seifert K.A."/>
            <person name="Miller J.D."/>
            <person name="Mondo S.J."/>
            <person name="Labutti K."/>
            <person name="Lipzen A."/>
            <person name="Dockter R."/>
            <person name="Kennedy M."/>
            <person name="Grigoriev I.V."/>
            <person name="Spatafora J.W."/>
        </authorList>
    </citation>
    <scope>NUCLEOTIDE SEQUENCE [LARGE SCALE GENOMIC DNA]</scope>
    <source>
        <strain evidence="5 6">CBS 120377</strain>
    </source>
</reference>
<keyword evidence="1" id="KW-0175">Coiled coil</keyword>
<dbReference type="InterPro" id="IPR052971">
    <property type="entry name" value="TRP_calcium_channel"/>
</dbReference>
<feature type="domain" description="YVC1 N-terminal linker helical" evidence="3">
    <location>
        <begin position="44"/>
        <end position="223"/>
    </location>
</feature>
<feature type="transmembrane region" description="Helical" evidence="2">
    <location>
        <begin position="294"/>
        <end position="316"/>
    </location>
</feature>
<evidence type="ECO:0000256" key="1">
    <source>
        <dbReference type="SAM" id="Coils"/>
    </source>
</evidence>
<dbReference type="InterPro" id="IPR056336">
    <property type="entry name" value="YVC1_C"/>
</dbReference>
<evidence type="ECO:0000259" key="3">
    <source>
        <dbReference type="Pfam" id="PF23190"/>
    </source>
</evidence>
<dbReference type="GeneID" id="28819105"/>
<dbReference type="KEGG" id="psco:LY89DRAFT_586631"/>
<protein>
    <submittedName>
        <fullName evidence="5">Uncharacterized protein</fullName>
    </submittedName>
</protein>
<sequence>MVQWRKIFGMDGSADQHRWRDEARRLLPTYHEDAIPSAIPAPEVTKVALRLRYLIEESVPCELEESRITESHSRVITTRVIKAAKEAGGREYGACVVYCLLVNKRWFKKQAMLELWDADLHNIRATACEVIAKQLIETEDDLEYLLQDVLLKRYSIMIDGEQTAPANVIERAVDLHALRVTGSSGYQKCVSYLWRGWLVQDENDPNRFVDYKKKDNTSYWQHVDPDRMRAPVYQNATQVIFSLIYLALYTGAVNTVNKTGDLDVVEIILYIFTFGFFCDEFSKWWKVGRYYIGFWNIFNMVLYALLTTSLITRFIALSHPLEDDDGQREKYNELSYNFLAFSAPMFWMRLLLYLDSIRFFGAMLVVLKVMMKESLIFFALLIVIIVGFLQAFIGMDNADSNADATIFILQAMANAVMQSPDFSGFDNFSPPFGIILYYIFTFLIMVVLLNILIALYNSAYEDITDNAIDEYMALFSQKTMQFVRAPDENVFIAPLNLVEIFCLIIPLEWWLPRKTYAKLNDYVMAVLYSPLLFVAAWFETRSAKMVRSNRKRGEEDDDTVEEWEQMAGEVDFEADGWNKKVASAKPNVEEDQATTEVKALRSEVKELKDLLLQLVKEQGTATGNGA</sequence>
<gene>
    <name evidence="5" type="ORF">LY89DRAFT_586631</name>
</gene>
<keyword evidence="2" id="KW-1133">Transmembrane helix</keyword>
<dbReference type="Pfam" id="PF23317">
    <property type="entry name" value="YVC1_C"/>
    <property type="match status" value="1"/>
</dbReference>
<feature type="transmembrane region" description="Helical" evidence="2">
    <location>
        <begin position="232"/>
        <end position="252"/>
    </location>
</feature>
<feature type="transmembrane region" description="Helical" evidence="2">
    <location>
        <begin position="522"/>
        <end position="540"/>
    </location>
</feature>
<keyword evidence="6" id="KW-1185">Reference proteome</keyword>
<dbReference type="EMBL" id="KQ947416">
    <property type="protein sequence ID" value="KUJ16268.1"/>
    <property type="molecule type" value="Genomic_DNA"/>
</dbReference>
<dbReference type="RefSeq" id="XP_018070623.1">
    <property type="nucleotide sequence ID" value="XM_018209379.1"/>
</dbReference>
<keyword evidence="2" id="KW-0812">Transmembrane</keyword>
<dbReference type="FunCoup" id="A0A194X7Y0">
    <property type="interactions" value="33"/>
</dbReference>
<keyword evidence="2" id="KW-0472">Membrane</keyword>
<dbReference type="PANTHER" id="PTHR35859">
    <property type="entry name" value="NONSELECTIVE CATION CHANNEL PROTEIN"/>
    <property type="match status" value="1"/>
</dbReference>
<feature type="transmembrane region" description="Helical" evidence="2">
    <location>
        <begin position="264"/>
        <end position="282"/>
    </location>
</feature>
<evidence type="ECO:0000256" key="2">
    <source>
        <dbReference type="SAM" id="Phobius"/>
    </source>
</evidence>
<feature type="transmembrane region" description="Helical" evidence="2">
    <location>
        <begin position="490"/>
        <end position="510"/>
    </location>
</feature>
<dbReference type="InterPro" id="IPR056337">
    <property type="entry name" value="LHD_YVC1"/>
</dbReference>
<dbReference type="STRING" id="149040.A0A194X7Y0"/>
<feature type="transmembrane region" description="Helical" evidence="2">
    <location>
        <begin position="435"/>
        <end position="456"/>
    </location>
</feature>
<dbReference type="OrthoDB" id="301415at2759"/>
<dbReference type="Pfam" id="PF23190">
    <property type="entry name" value="LHD_TRPY1"/>
    <property type="match status" value="1"/>
</dbReference>
<dbReference type="InParanoid" id="A0A194X7Y0"/>